<name>Q4TBB8_TETNG</name>
<protein>
    <submittedName>
        <fullName evidence="3">(spotted green pufferfish) hypothetical protein</fullName>
    </submittedName>
</protein>
<evidence type="ECO:0000259" key="2">
    <source>
        <dbReference type="PROSITE" id="PS50279"/>
    </source>
</evidence>
<dbReference type="SUPFAM" id="SSF57362">
    <property type="entry name" value="BPTI-like"/>
    <property type="match status" value="1"/>
</dbReference>
<dbReference type="InterPro" id="IPR002223">
    <property type="entry name" value="Kunitz_BPTI"/>
</dbReference>
<dbReference type="GO" id="GO:0005615">
    <property type="term" value="C:extracellular space"/>
    <property type="evidence" value="ECO:0007669"/>
    <property type="project" value="TreeGrafter"/>
</dbReference>
<comment type="caution">
    <text evidence="3">The sequence shown here is derived from an EMBL/GenBank/DDBJ whole genome shotgun (WGS) entry which is preliminary data.</text>
</comment>
<organism evidence="3">
    <name type="scientific">Tetraodon nigroviridis</name>
    <name type="common">Spotted green pufferfish</name>
    <name type="synonym">Chelonodon nigroviridis</name>
    <dbReference type="NCBI Taxonomy" id="99883"/>
    <lineage>
        <taxon>Eukaryota</taxon>
        <taxon>Metazoa</taxon>
        <taxon>Chordata</taxon>
        <taxon>Craniata</taxon>
        <taxon>Vertebrata</taxon>
        <taxon>Euteleostomi</taxon>
        <taxon>Actinopterygii</taxon>
        <taxon>Neopterygii</taxon>
        <taxon>Teleostei</taxon>
        <taxon>Neoteleostei</taxon>
        <taxon>Acanthomorphata</taxon>
        <taxon>Eupercaria</taxon>
        <taxon>Tetraodontiformes</taxon>
        <taxon>Tetradontoidea</taxon>
        <taxon>Tetraodontidae</taxon>
        <taxon>Tetraodon</taxon>
    </lineage>
</organism>
<accession>Q4TBB8</accession>
<dbReference type="OrthoDB" id="196393at2759"/>
<dbReference type="PANTHER" id="PTHR10083:SF374">
    <property type="entry name" value="BPTI_KUNITZ INHIBITOR DOMAIN-CONTAINING PROTEIN"/>
    <property type="match status" value="1"/>
</dbReference>
<evidence type="ECO:0000256" key="1">
    <source>
        <dbReference type="ARBA" id="ARBA00023157"/>
    </source>
</evidence>
<dbReference type="Gene3D" id="4.10.410.10">
    <property type="entry name" value="Pancreatic trypsin inhibitor Kunitz domain"/>
    <property type="match status" value="1"/>
</dbReference>
<dbReference type="InterPro" id="IPR050098">
    <property type="entry name" value="TFPI/VKTCI-like"/>
</dbReference>
<proteinExistence type="predicted"/>
<dbReference type="SMART" id="SM00131">
    <property type="entry name" value="KU"/>
    <property type="match status" value="1"/>
</dbReference>
<dbReference type="FunFam" id="4.10.410.10:FF:000020">
    <property type="entry name" value="Collagen, type VI, alpha 3"/>
    <property type="match status" value="1"/>
</dbReference>
<dbReference type="EMBL" id="CAAE01007164">
    <property type="protein sequence ID" value="CAF89814.1"/>
    <property type="molecule type" value="Genomic_DNA"/>
</dbReference>
<dbReference type="InterPro" id="IPR036880">
    <property type="entry name" value="Kunitz_BPTI_sf"/>
</dbReference>
<dbReference type="PROSITE" id="PS00280">
    <property type="entry name" value="BPTI_KUNITZ_1"/>
    <property type="match status" value="1"/>
</dbReference>
<evidence type="ECO:0000313" key="3">
    <source>
        <dbReference type="EMBL" id="CAF89814.1"/>
    </source>
</evidence>
<feature type="domain" description="BPTI/Kunitz inhibitor" evidence="2">
    <location>
        <begin position="1"/>
        <end position="37"/>
    </location>
</feature>
<dbReference type="GO" id="GO:0004867">
    <property type="term" value="F:serine-type endopeptidase inhibitor activity"/>
    <property type="evidence" value="ECO:0007669"/>
    <property type="project" value="InterPro"/>
</dbReference>
<sequence length="74" mass="8599">MMWFFHTEKNECARFWYGGCGGNSNRFETQEECENLCLTKSRMLSETAPESVKKSCIRFPEAEGGRGQLRRANR</sequence>
<dbReference type="AlphaFoldDB" id="Q4TBB8"/>
<dbReference type="PROSITE" id="PS50279">
    <property type="entry name" value="BPTI_KUNITZ_2"/>
    <property type="match status" value="1"/>
</dbReference>
<dbReference type="InterPro" id="IPR020901">
    <property type="entry name" value="Prtase_inh_Kunz-CS"/>
</dbReference>
<dbReference type="KEGG" id="tng:GSTEN00003825G001"/>
<keyword evidence="1" id="KW-1015">Disulfide bond</keyword>
<gene>
    <name evidence="3" type="ORF">GSTENG00003825001</name>
</gene>
<dbReference type="Pfam" id="PF00014">
    <property type="entry name" value="Kunitz_BPTI"/>
    <property type="match status" value="1"/>
</dbReference>
<reference evidence="3" key="1">
    <citation type="journal article" date="2004" name="Nature">
        <title>Genome duplication in the teleost fish Tetraodon nigroviridis reveals the early vertebrate proto-karyotype.</title>
        <authorList>
            <person name="Jaillon O."/>
            <person name="Aury J.-M."/>
            <person name="Brunet F."/>
            <person name="Petit J.-L."/>
            <person name="Stange-Thomann N."/>
            <person name="Mauceli E."/>
            <person name="Bouneau L."/>
            <person name="Fischer C."/>
            <person name="Ozouf-Costaz C."/>
            <person name="Bernot A."/>
            <person name="Nicaud S."/>
            <person name="Jaffe D."/>
            <person name="Fisher S."/>
            <person name="Lutfalla G."/>
            <person name="Dossat C."/>
            <person name="Segurens B."/>
            <person name="Dasilva C."/>
            <person name="Salanoubat M."/>
            <person name="Levy M."/>
            <person name="Boudet N."/>
            <person name="Castellano S."/>
            <person name="Anthouard V."/>
            <person name="Jubin C."/>
            <person name="Castelli V."/>
            <person name="Katinka M."/>
            <person name="Vacherie B."/>
            <person name="Biemont C."/>
            <person name="Skalli Z."/>
            <person name="Cattolico L."/>
            <person name="Poulain J."/>
            <person name="De Berardinis V."/>
            <person name="Cruaud C."/>
            <person name="Duprat S."/>
            <person name="Brottier P."/>
            <person name="Coutanceau J.-P."/>
            <person name="Gouzy J."/>
            <person name="Parra G."/>
            <person name="Lardier G."/>
            <person name="Chapple C."/>
            <person name="McKernan K.J."/>
            <person name="McEwan P."/>
            <person name="Bosak S."/>
            <person name="Kellis M."/>
            <person name="Volff J.-N."/>
            <person name="Guigo R."/>
            <person name="Zody M.C."/>
            <person name="Mesirov J."/>
            <person name="Lindblad-Toh K."/>
            <person name="Birren B."/>
            <person name="Nusbaum C."/>
            <person name="Kahn D."/>
            <person name="Robinson-Rechavi M."/>
            <person name="Laudet V."/>
            <person name="Schachter V."/>
            <person name="Quetier F."/>
            <person name="Saurin W."/>
            <person name="Scarpelli C."/>
            <person name="Wincker P."/>
            <person name="Lander E.S."/>
            <person name="Weissenbach J."/>
            <person name="Roest Crollius H."/>
        </authorList>
    </citation>
    <scope>NUCLEOTIDE SEQUENCE [LARGE SCALE GENOMIC DNA]</scope>
</reference>
<reference evidence="3" key="2">
    <citation type="submission" date="2004-02" db="EMBL/GenBank/DDBJ databases">
        <authorList>
            <consortium name="Genoscope"/>
            <consortium name="Whitehead Institute Centre for Genome Research"/>
        </authorList>
    </citation>
    <scope>NUCLEOTIDE SEQUENCE</scope>
</reference>
<dbReference type="PANTHER" id="PTHR10083">
    <property type="entry name" value="KUNITZ-TYPE PROTEASE INHIBITOR-RELATED"/>
    <property type="match status" value="1"/>
</dbReference>
<dbReference type="PRINTS" id="PR00759">
    <property type="entry name" value="BASICPTASE"/>
</dbReference>